<protein>
    <recommendedName>
        <fullName evidence="6">Bromodomain associated domain-containing protein</fullName>
    </recommendedName>
</protein>
<dbReference type="InterPro" id="IPR009072">
    <property type="entry name" value="Histone-fold"/>
</dbReference>
<feature type="compositionally biased region" description="Basic and acidic residues" evidence="5">
    <location>
        <begin position="172"/>
        <end position="182"/>
    </location>
</feature>
<gene>
    <name evidence="7" type="ORF">ILEXP_LOCUS12026</name>
</gene>
<feature type="region of interest" description="Disordered" evidence="5">
    <location>
        <begin position="170"/>
        <end position="190"/>
    </location>
</feature>
<comment type="subcellular location">
    <subcellularLocation>
        <location evidence="1">Nucleus</location>
    </subcellularLocation>
</comment>
<feature type="domain" description="Bromodomain associated" evidence="6">
    <location>
        <begin position="13"/>
        <end position="89"/>
    </location>
</feature>
<proteinExistence type="predicted"/>
<evidence type="ECO:0000259" key="6">
    <source>
        <dbReference type="SMART" id="SM00576"/>
    </source>
</evidence>
<evidence type="ECO:0000256" key="1">
    <source>
        <dbReference type="ARBA" id="ARBA00004123"/>
    </source>
</evidence>
<dbReference type="EMBL" id="CAUOFW020001383">
    <property type="protein sequence ID" value="CAK9144277.1"/>
    <property type="molecule type" value="Genomic_DNA"/>
</dbReference>
<dbReference type="PANTHER" id="PTHR46338:SF13">
    <property type="entry name" value="TRANSCRIPTION INITIATION FACTOR TFIID SUBUNIT 8-LIKE"/>
    <property type="match status" value="1"/>
</dbReference>
<keyword evidence="2" id="KW-0805">Transcription regulation</keyword>
<evidence type="ECO:0000256" key="2">
    <source>
        <dbReference type="ARBA" id="ARBA00023015"/>
    </source>
</evidence>
<evidence type="ECO:0000256" key="3">
    <source>
        <dbReference type="ARBA" id="ARBA00023163"/>
    </source>
</evidence>
<comment type="caution">
    <text evidence="7">The sequence shown here is derived from an EMBL/GenBank/DDBJ whole genome shotgun (WGS) entry which is preliminary data.</text>
</comment>
<dbReference type="InterPro" id="IPR037818">
    <property type="entry name" value="TAF8"/>
</dbReference>
<evidence type="ECO:0000313" key="8">
    <source>
        <dbReference type="Proteomes" id="UP001642360"/>
    </source>
</evidence>
<dbReference type="Gene3D" id="1.10.20.10">
    <property type="entry name" value="Histone, subunit A"/>
    <property type="match status" value="1"/>
</dbReference>
<keyword evidence="3" id="KW-0804">Transcription</keyword>
<accession>A0ABC8RHK6</accession>
<name>A0ABC8RHK6_9AQUA</name>
<evidence type="ECO:0000256" key="4">
    <source>
        <dbReference type="ARBA" id="ARBA00023242"/>
    </source>
</evidence>
<dbReference type="Proteomes" id="UP001642360">
    <property type="component" value="Unassembled WGS sequence"/>
</dbReference>
<evidence type="ECO:0000313" key="7">
    <source>
        <dbReference type="EMBL" id="CAK9144277.1"/>
    </source>
</evidence>
<dbReference type="SMART" id="SM00576">
    <property type="entry name" value="BTP"/>
    <property type="match status" value="1"/>
</dbReference>
<dbReference type="GO" id="GO:0005634">
    <property type="term" value="C:nucleus"/>
    <property type="evidence" value="ECO:0007669"/>
    <property type="project" value="UniProtKB-SubCell"/>
</dbReference>
<keyword evidence="4" id="KW-0539">Nucleus</keyword>
<dbReference type="PANTHER" id="PTHR46338">
    <property type="entry name" value="TRANSCRIPTION INITIATION FACTOR TFIID SUBUNIT 8"/>
    <property type="match status" value="1"/>
</dbReference>
<evidence type="ECO:0000256" key="5">
    <source>
        <dbReference type="SAM" id="MobiDB-lite"/>
    </source>
</evidence>
<reference evidence="7 8" key="1">
    <citation type="submission" date="2024-02" db="EMBL/GenBank/DDBJ databases">
        <authorList>
            <person name="Vignale AGUSTIN F."/>
            <person name="Sosa J E."/>
            <person name="Modenutti C."/>
        </authorList>
    </citation>
    <scope>NUCLEOTIDE SEQUENCE [LARGE SCALE GENOMIC DNA]</scope>
</reference>
<dbReference type="SUPFAM" id="SSF47113">
    <property type="entry name" value="Histone-fold"/>
    <property type="match status" value="1"/>
</dbReference>
<dbReference type="Pfam" id="PF07524">
    <property type="entry name" value="Bromo_TP"/>
    <property type="match status" value="1"/>
</dbReference>
<sequence length="219" mass="24145">MKSQTKESKLTPPQFSFTITKIAVSQVCQSVGFKATQTSALETFTDIAARYLRALANSAAASANYAGRTQWSLLDIVHALEELNSVQGFRGASNVKLMLFDSSTLIDIMKFVEYTDEIPFAKPIPRHYFLSRKMGSPPCLSSLKEGSGSGSGRLSHIPEWLPAFPVGVGGERGQKEDNEGEKWGLVSSRGGERVVEKEGKMELPERRERVRFRIGEGEV</sequence>
<organism evidence="7 8">
    <name type="scientific">Ilex paraguariensis</name>
    <name type="common">yerba mate</name>
    <dbReference type="NCBI Taxonomy" id="185542"/>
    <lineage>
        <taxon>Eukaryota</taxon>
        <taxon>Viridiplantae</taxon>
        <taxon>Streptophyta</taxon>
        <taxon>Embryophyta</taxon>
        <taxon>Tracheophyta</taxon>
        <taxon>Spermatophyta</taxon>
        <taxon>Magnoliopsida</taxon>
        <taxon>eudicotyledons</taxon>
        <taxon>Gunneridae</taxon>
        <taxon>Pentapetalae</taxon>
        <taxon>asterids</taxon>
        <taxon>campanulids</taxon>
        <taxon>Aquifoliales</taxon>
        <taxon>Aquifoliaceae</taxon>
        <taxon>Ilex</taxon>
    </lineage>
</organism>
<dbReference type="AlphaFoldDB" id="A0ABC8RHK6"/>
<keyword evidence="8" id="KW-1185">Reference proteome</keyword>
<dbReference type="InterPro" id="IPR006565">
    <property type="entry name" value="BTP"/>
</dbReference>